<evidence type="ECO:0000256" key="1">
    <source>
        <dbReference type="SAM" id="Phobius"/>
    </source>
</evidence>
<dbReference type="PANTHER" id="PTHR31061">
    <property type="entry name" value="LD22376P"/>
    <property type="match status" value="1"/>
</dbReference>
<protein>
    <recommendedName>
        <fullName evidence="3">Heparan-alpha-glucosaminide N-acetyltransferase catalytic domain-containing protein</fullName>
    </recommendedName>
</protein>
<dbReference type="PANTHER" id="PTHR31061:SF25">
    <property type="entry name" value="HEPARAN-ALPHA-GLUCOSAMINIDE N-ACETYLTRANSFERASE-LIKE PROTEIN (DUF1624)"/>
    <property type="match status" value="1"/>
</dbReference>
<accession>A9NX21</accession>
<name>A9NX21_PICSI</name>
<keyword evidence="1" id="KW-0812">Transmembrane</keyword>
<dbReference type="EMBL" id="EF085886">
    <property type="protein sequence ID" value="ABK25182.1"/>
    <property type="molecule type" value="mRNA"/>
</dbReference>
<organism evidence="2">
    <name type="scientific">Picea sitchensis</name>
    <name type="common">Sitka spruce</name>
    <name type="synonym">Pinus sitchensis</name>
    <dbReference type="NCBI Taxonomy" id="3332"/>
    <lineage>
        <taxon>Eukaryota</taxon>
        <taxon>Viridiplantae</taxon>
        <taxon>Streptophyta</taxon>
        <taxon>Embryophyta</taxon>
        <taxon>Tracheophyta</taxon>
        <taxon>Spermatophyta</taxon>
        <taxon>Pinopsida</taxon>
        <taxon>Pinidae</taxon>
        <taxon>Conifers I</taxon>
        <taxon>Pinales</taxon>
        <taxon>Pinaceae</taxon>
        <taxon>Picea</taxon>
    </lineage>
</organism>
<keyword evidence="1" id="KW-1133">Transmembrane helix</keyword>
<evidence type="ECO:0000313" key="2">
    <source>
        <dbReference type="EMBL" id="ABK25182.1"/>
    </source>
</evidence>
<keyword evidence="1" id="KW-0472">Membrane</keyword>
<feature type="transmembrane region" description="Helical" evidence="1">
    <location>
        <begin position="81"/>
        <end position="101"/>
    </location>
</feature>
<proteinExistence type="evidence at transcript level"/>
<sequence length="124" mass="13751">MQHLNGNHQKQPSTTESSNVIVIQDGQTIPAKPTNETKTRVATLDVFRGLTIAVMILVDDAGGKWPQINHSPWNGCTLADFVMPFFLFIVGVAVALTFKVVQQLLFSRHSQKPSTSYDILHNSF</sequence>
<reference evidence="2" key="1">
    <citation type="journal article" date="2008" name="BMC Genomics">
        <title>A conifer genomics resource of 200,000 spruce (Picea spp.) ESTs and 6,464 high-quality, sequence-finished full-length cDNAs for Sitka spruce (Picea sitchensis).</title>
        <authorList>
            <person name="Ralph S.G."/>
            <person name="Chun H.J."/>
            <person name="Kolosova N."/>
            <person name="Cooper D."/>
            <person name="Oddy C."/>
            <person name="Ritland C.E."/>
            <person name="Kirkpatrick R."/>
            <person name="Moore R."/>
            <person name="Barber S."/>
            <person name="Holt R.A."/>
            <person name="Jones S.J."/>
            <person name="Marra M.A."/>
            <person name="Douglas C.J."/>
            <person name="Ritland K."/>
            <person name="Bohlmann J."/>
        </authorList>
    </citation>
    <scope>NUCLEOTIDE SEQUENCE</scope>
    <source>
        <tissue evidence="2">Bark</tissue>
    </source>
</reference>
<evidence type="ECO:0008006" key="3">
    <source>
        <dbReference type="Google" id="ProtNLM"/>
    </source>
</evidence>
<dbReference type="AlphaFoldDB" id="A9NX21"/>